<feature type="non-terminal residue" evidence="2">
    <location>
        <position position="204"/>
    </location>
</feature>
<sequence length="204" mass="22830">MFNENSFTVDRSSPNFVPPIAQSTPAEPVKKKPKFGSNVKVLKTSGITPMPDYEGMTEDELKRELSKFGLKPMGRKRAVAMLRRIYDEIHPVIDPFTPTVRPLVKKKTAGNTPLAARQAKMKKVRGRGKALTTVPETAAMPSPEKTVPLPAATQVRHHEEDGEDGVSHILQDLEGMTRTFLVWLQRPENDQLYNHLLSLQPVLI</sequence>
<accession>A0A0B1T7W0</accession>
<name>A0A0B1T7W0_OESDE</name>
<dbReference type="Proteomes" id="UP000053660">
    <property type="component" value="Unassembled WGS sequence"/>
</dbReference>
<evidence type="ECO:0000313" key="3">
    <source>
        <dbReference type="Proteomes" id="UP000053660"/>
    </source>
</evidence>
<evidence type="ECO:0000313" key="2">
    <source>
        <dbReference type="EMBL" id="KHJ92211.1"/>
    </source>
</evidence>
<organism evidence="2 3">
    <name type="scientific">Oesophagostomum dentatum</name>
    <name type="common">Nodular worm</name>
    <dbReference type="NCBI Taxonomy" id="61180"/>
    <lineage>
        <taxon>Eukaryota</taxon>
        <taxon>Metazoa</taxon>
        <taxon>Ecdysozoa</taxon>
        <taxon>Nematoda</taxon>
        <taxon>Chromadorea</taxon>
        <taxon>Rhabditida</taxon>
        <taxon>Rhabditina</taxon>
        <taxon>Rhabditomorpha</taxon>
        <taxon>Strongyloidea</taxon>
        <taxon>Strongylidae</taxon>
        <taxon>Oesophagostomum</taxon>
    </lineage>
</organism>
<dbReference type="GO" id="GO:0000712">
    <property type="term" value="P:resolution of meiotic recombination intermediates"/>
    <property type="evidence" value="ECO:0007669"/>
    <property type="project" value="TreeGrafter"/>
</dbReference>
<dbReference type="PANTHER" id="PTHR21541:SF3">
    <property type="entry name" value="STRUCTURE-SPECIFIC ENDONUCLEASE SUBUNIT SLX4"/>
    <property type="match status" value="1"/>
</dbReference>
<dbReference type="EMBL" id="KN551498">
    <property type="protein sequence ID" value="KHJ92211.1"/>
    <property type="molecule type" value="Genomic_DNA"/>
</dbReference>
<dbReference type="OrthoDB" id="5576441at2759"/>
<feature type="region of interest" description="Disordered" evidence="1">
    <location>
        <begin position="1"/>
        <end position="33"/>
    </location>
</feature>
<feature type="compositionally biased region" description="Polar residues" evidence="1">
    <location>
        <begin position="1"/>
        <end position="25"/>
    </location>
</feature>
<dbReference type="CDD" id="cd22999">
    <property type="entry name" value="SAP_SLX4"/>
    <property type="match status" value="1"/>
</dbReference>
<dbReference type="GO" id="GO:0033557">
    <property type="term" value="C:Slx1-Slx4 complex"/>
    <property type="evidence" value="ECO:0007669"/>
    <property type="project" value="TreeGrafter"/>
</dbReference>
<proteinExistence type="predicted"/>
<reference evidence="2 3" key="1">
    <citation type="submission" date="2014-03" db="EMBL/GenBank/DDBJ databases">
        <title>Draft genome of the hookworm Oesophagostomum dentatum.</title>
        <authorList>
            <person name="Mitreva M."/>
        </authorList>
    </citation>
    <scope>NUCLEOTIDE SEQUENCE [LARGE SCALE GENOMIC DNA]</scope>
    <source>
        <strain evidence="2 3">OD-Hann</strain>
    </source>
</reference>
<evidence type="ECO:0000256" key="1">
    <source>
        <dbReference type="SAM" id="MobiDB-lite"/>
    </source>
</evidence>
<dbReference type="AlphaFoldDB" id="A0A0B1T7W0"/>
<keyword evidence="3" id="KW-1185">Reference proteome</keyword>
<dbReference type="PANTHER" id="PTHR21541">
    <property type="entry name" value="BTB POZ DOMAIN CONTAINING 12"/>
    <property type="match status" value="1"/>
</dbReference>
<evidence type="ECO:0008006" key="4">
    <source>
        <dbReference type="Google" id="ProtNLM"/>
    </source>
</evidence>
<protein>
    <recommendedName>
        <fullName evidence="4">SAP domain-containing protein</fullName>
    </recommendedName>
</protein>
<gene>
    <name evidence="2" type="ORF">OESDEN_07907</name>
</gene>